<feature type="domain" description="INTS4 8 helical bundle" evidence="3">
    <location>
        <begin position="106"/>
        <end position="299"/>
    </location>
</feature>
<dbReference type="GO" id="GO:0032039">
    <property type="term" value="C:integrator complex"/>
    <property type="evidence" value="ECO:0007669"/>
    <property type="project" value="TreeGrafter"/>
</dbReference>
<dbReference type="PANTHER" id="PTHR20938">
    <property type="entry name" value="INTEGRATOR COMPLEX SUBUNIT 4"/>
    <property type="match status" value="1"/>
</dbReference>
<evidence type="ECO:0000259" key="3">
    <source>
        <dbReference type="Pfam" id="PF24493"/>
    </source>
</evidence>
<evidence type="ECO:0000313" key="6">
    <source>
        <dbReference type="Proteomes" id="UP001209878"/>
    </source>
</evidence>
<dbReference type="Proteomes" id="UP001209878">
    <property type="component" value="Unassembled WGS sequence"/>
</dbReference>
<sequence length="450" mass="50223">MRQLGRNQSALTLPLVPRLLSTHPYFETLEPDINDPAYTAILIMVFNAAVSCPTMLPLFPDHTFQHYTFLRRTLPDLVPTLPMSEGGQFCPKPVAVPSTRPSTASAFLSETVQRLAAMTSMDSGSARELISLGIRDLSRVSQIDPSLAATAECLSMFLQCQLCLSQRLEAADWMSQLGTDVMADSVVVKVIRLTHNMEHLFRGLRVADIASIRQLRLRAQTLHLLAILTTNKTTSCKPSCVQYLQVLNDLQRLLLMNNLKADNFAQSLFAETHRLESCEPSVYLPLLRVALQRHRPYMLHLDNQLQRASADILEPSGVSEHPLKFMAGLTVAVTLVAQINEVENIQDVRIKLRYPDSEEHLVVPTLTDFRQQNPQSHSIRTNVTLSHGLWTEPSYVELSIIAVYPTDTDVVSGETLTAGPSKATTRTDGFDYIELCAPVKVNIEPKPCRR</sequence>
<keyword evidence="2" id="KW-0539">Nucleus</keyword>
<keyword evidence="6" id="KW-1185">Reference proteome</keyword>
<evidence type="ECO:0000259" key="4">
    <source>
        <dbReference type="Pfam" id="PF25458"/>
    </source>
</evidence>
<name>A0AAD9PDH5_RIDPI</name>
<comment type="subcellular location">
    <subcellularLocation>
        <location evidence="1">Nucleus</location>
    </subcellularLocation>
</comment>
<evidence type="ECO:0000313" key="5">
    <source>
        <dbReference type="EMBL" id="KAK2192531.1"/>
    </source>
</evidence>
<dbReference type="GO" id="GO:0016180">
    <property type="term" value="P:snRNA processing"/>
    <property type="evidence" value="ECO:0007669"/>
    <property type="project" value="TreeGrafter"/>
</dbReference>
<reference evidence="5" key="1">
    <citation type="journal article" date="2023" name="Mol. Biol. Evol.">
        <title>Third-Generation Sequencing Reveals the Adaptive Role of the Epigenome in Three Deep-Sea Polychaetes.</title>
        <authorList>
            <person name="Perez M."/>
            <person name="Aroh O."/>
            <person name="Sun Y."/>
            <person name="Lan Y."/>
            <person name="Juniper S.K."/>
            <person name="Young C.R."/>
            <person name="Angers B."/>
            <person name="Qian P.Y."/>
        </authorList>
    </citation>
    <scope>NUCLEOTIDE SEQUENCE</scope>
    <source>
        <strain evidence="5">R07B-5</strain>
    </source>
</reference>
<dbReference type="EMBL" id="JAODUO010000028">
    <property type="protein sequence ID" value="KAK2192531.1"/>
    <property type="molecule type" value="Genomic_DNA"/>
</dbReference>
<dbReference type="Pfam" id="PF25458">
    <property type="entry name" value="INTS4_C"/>
    <property type="match status" value="1"/>
</dbReference>
<dbReference type="InterPro" id="IPR056235">
    <property type="entry name" value="INTS4_8HBD"/>
</dbReference>
<accession>A0AAD9PDH5</accession>
<organism evidence="5 6">
    <name type="scientific">Ridgeia piscesae</name>
    <name type="common">Tubeworm</name>
    <dbReference type="NCBI Taxonomy" id="27915"/>
    <lineage>
        <taxon>Eukaryota</taxon>
        <taxon>Metazoa</taxon>
        <taxon>Spiralia</taxon>
        <taxon>Lophotrochozoa</taxon>
        <taxon>Annelida</taxon>
        <taxon>Polychaeta</taxon>
        <taxon>Sedentaria</taxon>
        <taxon>Canalipalpata</taxon>
        <taxon>Sabellida</taxon>
        <taxon>Siboglinidae</taxon>
        <taxon>Ridgeia</taxon>
    </lineage>
</organism>
<dbReference type="PANTHER" id="PTHR20938:SF0">
    <property type="entry name" value="INTEGRATOR COMPLEX SUBUNIT 4"/>
    <property type="match status" value="1"/>
</dbReference>
<evidence type="ECO:0000256" key="1">
    <source>
        <dbReference type="ARBA" id="ARBA00004123"/>
    </source>
</evidence>
<dbReference type="AlphaFoldDB" id="A0AAD9PDH5"/>
<gene>
    <name evidence="5" type="ORF">NP493_28g05019</name>
</gene>
<evidence type="ECO:0000256" key="2">
    <source>
        <dbReference type="ARBA" id="ARBA00023242"/>
    </source>
</evidence>
<protein>
    <submittedName>
        <fullName evidence="5">Uncharacterized protein</fullName>
    </submittedName>
</protein>
<dbReference type="InterPro" id="IPR057412">
    <property type="entry name" value="INTS4_C"/>
</dbReference>
<proteinExistence type="predicted"/>
<feature type="domain" description="Integrator complex subunit 4/Protein SIEL C-terminal Ig-like" evidence="4">
    <location>
        <begin position="311"/>
        <end position="447"/>
    </location>
</feature>
<comment type="caution">
    <text evidence="5">The sequence shown here is derived from an EMBL/GenBank/DDBJ whole genome shotgun (WGS) entry which is preliminary data.</text>
</comment>
<dbReference type="Pfam" id="PF24493">
    <property type="entry name" value="INTS4_8HBD"/>
    <property type="match status" value="1"/>
</dbReference>